<evidence type="ECO:0000256" key="2">
    <source>
        <dbReference type="ARBA" id="ARBA00022801"/>
    </source>
</evidence>
<evidence type="ECO:0000259" key="7">
    <source>
        <dbReference type="PROSITE" id="PS51194"/>
    </source>
</evidence>
<evidence type="ECO:0000259" key="6">
    <source>
        <dbReference type="PROSITE" id="PS51192"/>
    </source>
</evidence>
<comment type="caution">
    <text evidence="8">The sequence shown here is derived from an EMBL/GenBank/DDBJ whole genome shotgun (WGS) entry which is preliminary data.</text>
</comment>
<feature type="region of interest" description="Disordered" evidence="5">
    <location>
        <begin position="548"/>
        <end position="569"/>
    </location>
</feature>
<feature type="compositionally biased region" description="Pro residues" evidence="5">
    <location>
        <begin position="117"/>
        <end position="133"/>
    </location>
</feature>
<dbReference type="InterPro" id="IPR001650">
    <property type="entry name" value="Helicase_C-like"/>
</dbReference>
<dbReference type="VEuPathDB" id="FungiDB:TREMEDRAFT_70747"/>
<evidence type="ECO:0008006" key="10">
    <source>
        <dbReference type="Google" id="ProtNLM"/>
    </source>
</evidence>
<keyword evidence="4" id="KW-0067">ATP-binding</keyword>
<dbReference type="PANTHER" id="PTHR18934">
    <property type="entry name" value="ATP-DEPENDENT RNA HELICASE"/>
    <property type="match status" value="1"/>
</dbReference>
<dbReference type="SUPFAM" id="SSF54768">
    <property type="entry name" value="dsRNA-binding domain-like"/>
    <property type="match status" value="1"/>
</dbReference>
<feature type="region of interest" description="Disordered" evidence="5">
    <location>
        <begin position="277"/>
        <end position="364"/>
    </location>
</feature>
<sequence>MNPLKNVPSLPQKPQVSLPLPLKTTTTRSESPIVTSLSSTSRQVFALPLRPAFVPSLPDRPTSSKGIRNRSPSPLRGGDAYIAPISPRRNDVYIPSPSPPPIRRRYRSPSPRERTYIPPPSPRRYLSPTPPPVAVLRRHSPLPNRRQSPRPIRRRSPTSTRRRSPPFTRLRSPTPIRLRSPSPVRRRLPTPPRGRSISPGNSHRALDTVSRARSPLSEHSPPRPAQVEEPLPKTFLTFHARKQQEREEFRAARQAEAEKRREDWERRRQQKLDAELETRQRAQAEEAAASAIPSVKRPLSPESSTDRTAKLHKAIPTGPRATSGFNRPTRPSYPSHPAQSATVHPIPTGPRATKSIPTGPRARLAHGFSTSANVGQLASVSRQPVEPQELQEPQSPSRESAVSWQSDISDDMASRARNGRRNGQSSNGGATAKSTSSQPLQGPLWNKERIEREYGAGISLKPQWAANAKSPLANHMSTNLGRAMDVPYVARHGNINGKKVYRVTAAVDPQQGIIGIGDHSEKKEAEKLAALSALLQLVQAGLIDHGDVKAKSGSTPSGSTPSPASGETAILSNGTAITYDRARQFMEYYCARYKFGKPDIDFVQSASKTRHVKTSTESWDAIMTVGGRRIGMGSAQNKKLAQMKCFLDVAQYLESCDQDLWQDFELSLKKGNKNGDSSPPPQLLFKLSNELSGDIGGLCQDIKQSYLFRNAPQSASNDESRSLPTWSSSATLQASEEELENKSVALKDKLSAYLVNPSLGKMRQQRQSLPVTSKAADIIATVDSNDVTIVMAATGSGKTTQIPQLLLDDYIEKGKGAYCNVLCTQPRRLAAMSVAERIADERGDVLGNEVGYQVRFDSKPAQHNGSITFCTTGIFLKRMHSALGETADSGAIKQMDSITHIVVDEVHERDIDTDLSLVVLKRLLADRKARGKPLKVILMSATIDPTLFKTYFADERGRPAPVAEIPGRTFPVERFYLDKIVPDIKSQMSPRDGWVFQDKSVATYLARELSKDPSVFGPNKGMELDIPYPLVALTIAYVMRRSADGHVLVFLPGWLEIKKVSDILLNGSNSLLGLRFSDSSKYSIHYLHSSIPAAEQKEVFRPPPEGVRRIILATNIAETSVTIPDVVYVVDTARVKEKRYDPHSHMSSLVSAWVGQSNLNQRAGRAGRHREGEYFGLLSQARYESLETHQLVEMKRSDLSEVVMHVKALNLGEVEEVLAAAIEPPDPSRIVAAMQTLLMLGALDPQQNLTSLGRVLLHIPIEAAIGKLLIYGSFFRCLDSALTLAAVLTNRDPFLSPPLMKEQADRIKASWSPKAFRSDPIAILAAYSTWSEMDDKGEWNRGSKFCSDNFLSKPTLLQIKQVRRSLLQSLQQAGVIAVSAGGTVRQMGRLREVPRRLNEHSDRLPLLAALIAMASAPNFAIRTSEKMCRTEQDKAVMIHPSSVNSNRRDKADANTAEVSDRLERKIYAFSEKTRNVPLGGKAESATTHIRNVTRLDPMTYLLFGAYRLRAVSGGIEADGWLSITGRLDILDDVQRLKLLVDKCLLRVFEGVNRSLSVGRDHQKKSIPTSEEQVENKGNVEMDDENQDDVIESERESEDEDIEDEITKEGKRKVVEPLSKDEIRELELLTTDLIKILDAYAAERRGDKSRYQSRSVTPDLNSPMRR</sequence>
<reference evidence="8 9" key="1">
    <citation type="submission" date="2016-06" db="EMBL/GenBank/DDBJ databases">
        <title>Evolution of pathogenesis and genome organization in the Tremellales.</title>
        <authorList>
            <person name="Cuomo C."/>
            <person name="Litvintseva A."/>
            <person name="Heitman J."/>
            <person name="Chen Y."/>
            <person name="Sun S."/>
            <person name="Springer D."/>
            <person name="Dromer F."/>
            <person name="Young S."/>
            <person name="Zeng Q."/>
            <person name="Chapman S."/>
            <person name="Gujja S."/>
            <person name="Saif S."/>
            <person name="Birren B."/>
        </authorList>
    </citation>
    <scope>NUCLEOTIDE SEQUENCE [LARGE SCALE GENOMIC DNA]</scope>
    <source>
        <strain evidence="8 9">ATCC 28783</strain>
    </source>
</reference>
<dbReference type="PROSITE" id="PS51194">
    <property type="entry name" value="HELICASE_CTER"/>
    <property type="match status" value="1"/>
</dbReference>
<dbReference type="InterPro" id="IPR011545">
    <property type="entry name" value="DEAD/DEAH_box_helicase_dom"/>
</dbReference>
<dbReference type="Gene3D" id="3.40.50.300">
    <property type="entry name" value="P-loop containing nucleotide triphosphate hydrolases"/>
    <property type="match status" value="2"/>
</dbReference>
<dbReference type="InterPro" id="IPR048333">
    <property type="entry name" value="HA2_WH"/>
</dbReference>
<accession>A0A4Q1BN20</accession>
<dbReference type="InterPro" id="IPR007502">
    <property type="entry name" value="Helicase-assoc_dom"/>
</dbReference>
<dbReference type="EMBL" id="SDIL01000034">
    <property type="protein sequence ID" value="RXK39255.1"/>
    <property type="molecule type" value="Genomic_DNA"/>
</dbReference>
<evidence type="ECO:0000313" key="8">
    <source>
        <dbReference type="EMBL" id="RXK39255.1"/>
    </source>
</evidence>
<name>A0A4Q1BN20_TREME</name>
<dbReference type="InParanoid" id="A0A4Q1BN20"/>
<feature type="region of interest" description="Disordered" evidence="5">
    <location>
        <begin position="243"/>
        <end position="265"/>
    </location>
</feature>
<feature type="compositionally biased region" description="Low complexity" evidence="5">
    <location>
        <begin position="421"/>
        <end position="430"/>
    </location>
</feature>
<dbReference type="InterPro" id="IPR014001">
    <property type="entry name" value="Helicase_ATP-bd"/>
</dbReference>
<feature type="compositionally biased region" description="Acidic residues" evidence="5">
    <location>
        <begin position="1580"/>
        <end position="1603"/>
    </location>
</feature>
<keyword evidence="1" id="KW-0547">Nucleotide-binding</keyword>
<dbReference type="Gene3D" id="3.30.160.20">
    <property type="match status" value="1"/>
</dbReference>
<feature type="compositionally biased region" description="Polar residues" evidence="5">
    <location>
        <begin position="23"/>
        <end position="43"/>
    </location>
</feature>
<feature type="compositionally biased region" description="Low complexity" evidence="5">
    <location>
        <begin position="383"/>
        <end position="400"/>
    </location>
</feature>
<feature type="compositionally biased region" description="Basic and acidic residues" evidence="5">
    <location>
        <begin position="1604"/>
        <end position="1613"/>
    </location>
</feature>
<keyword evidence="9" id="KW-1185">Reference proteome</keyword>
<dbReference type="GO" id="GO:0004386">
    <property type="term" value="F:helicase activity"/>
    <property type="evidence" value="ECO:0007669"/>
    <property type="project" value="UniProtKB-KW"/>
</dbReference>
<feature type="region of interest" description="Disordered" evidence="5">
    <location>
        <begin position="1643"/>
        <end position="1665"/>
    </location>
</feature>
<dbReference type="FunFam" id="3.40.50.300:FF:001627">
    <property type="entry name" value="Nuclear DNA helicase II"/>
    <property type="match status" value="1"/>
</dbReference>
<feature type="compositionally biased region" description="Low complexity" evidence="5">
    <location>
        <begin position="551"/>
        <end position="566"/>
    </location>
</feature>
<dbReference type="CDD" id="cd18791">
    <property type="entry name" value="SF2_C_RHA"/>
    <property type="match status" value="1"/>
</dbReference>
<dbReference type="SMART" id="SM00487">
    <property type="entry name" value="DEXDc"/>
    <property type="match status" value="1"/>
</dbReference>
<feature type="region of interest" description="Disordered" evidence="5">
    <location>
        <begin position="1558"/>
        <end position="1613"/>
    </location>
</feature>
<evidence type="ECO:0000256" key="5">
    <source>
        <dbReference type="SAM" id="MobiDB-lite"/>
    </source>
</evidence>
<dbReference type="OrthoDB" id="28053at2759"/>
<keyword evidence="3" id="KW-0347">Helicase</keyword>
<gene>
    <name evidence="8" type="ORF">M231_03475</name>
</gene>
<feature type="region of interest" description="Disordered" evidence="5">
    <location>
        <begin position="1"/>
        <end position="231"/>
    </location>
</feature>
<dbReference type="InterPro" id="IPR027417">
    <property type="entry name" value="P-loop_NTPase"/>
</dbReference>
<dbReference type="PROSITE" id="PS51192">
    <property type="entry name" value="HELICASE_ATP_BIND_1"/>
    <property type="match status" value="1"/>
</dbReference>
<dbReference type="CDD" id="cd17917">
    <property type="entry name" value="DEXHc_RHA-like"/>
    <property type="match status" value="1"/>
</dbReference>
<dbReference type="FunFam" id="1.20.120.1080:FF:000002">
    <property type="entry name" value="Putative ATP-dependent RNA helicase DHX36"/>
    <property type="match status" value="1"/>
</dbReference>
<keyword evidence="2" id="KW-0378">Hydrolase</keyword>
<dbReference type="Pfam" id="PF00270">
    <property type="entry name" value="DEAD"/>
    <property type="match status" value="1"/>
</dbReference>
<dbReference type="Pfam" id="PF00271">
    <property type="entry name" value="Helicase_C"/>
    <property type="match status" value="1"/>
</dbReference>
<evidence type="ECO:0000256" key="3">
    <source>
        <dbReference type="ARBA" id="ARBA00022806"/>
    </source>
</evidence>
<evidence type="ECO:0000256" key="1">
    <source>
        <dbReference type="ARBA" id="ARBA00022741"/>
    </source>
</evidence>
<proteinExistence type="predicted"/>
<dbReference type="InterPro" id="IPR014720">
    <property type="entry name" value="dsRBD_dom"/>
</dbReference>
<dbReference type="GO" id="GO:0005524">
    <property type="term" value="F:ATP binding"/>
    <property type="evidence" value="ECO:0007669"/>
    <property type="project" value="UniProtKB-KW"/>
</dbReference>
<dbReference type="SMART" id="SM00847">
    <property type="entry name" value="HA2"/>
    <property type="match status" value="1"/>
</dbReference>
<dbReference type="Proteomes" id="UP000289152">
    <property type="component" value="Unassembled WGS sequence"/>
</dbReference>
<dbReference type="Pfam" id="PF00035">
    <property type="entry name" value="dsrm"/>
    <property type="match status" value="1"/>
</dbReference>
<feature type="compositionally biased region" description="Low complexity" evidence="5">
    <location>
        <begin position="165"/>
        <end position="183"/>
    </location>
</feature>
<dbReference type="Gene3D" id="1.20.120.1080">
    <property type="match status" value="1"/>
</dbReference>
<dbReference type="GO" id="GO:0016787">
    <property type="term" value="F:hydrolase activity"/>
    <property type="evidence" value="ECO:0007669"/>
    <property type="project" value="UniProtKB-KW"/>
</dbReference>
<feature type="region of interest" description="Disordered" evidence="5">
    <location>
        <begin position="376"/>
        <end position="445"/>
    </location>
</feature>
<feature type="domain" description="Helicase C-terminal" evidence="7">
    <location>
        <begin position="1032"/>
        <end position="1210"/>
    </location>
</feature>
<dbReference type="SUPFAM" id="SSF52540">
    <property type="entry name" value="P-loop containing nucleoside triphosphate hydrolases"/>
    <property type="match status" value="1"/>
</dbReference>
<dbReference type="PANTHER" id="PTHR18934:SF203">
    <property type="entry name" value="ATP-DEPENDENT RNA HELICASE A"/>
    <property type="match status" value="1"/>
</dbReference>
<organism evidence="8 9">
    <name type="scientific">Tremella mesenterica</name>
    <name type="common">Jelly fungus</name>
    <dbReference type="NCBI Taxonomy" id="5217"/>
    <lineage>
        <taxon>Eukaryota</taxon>
        <taxon>Fungi</taxon>
        <taxon>Dikarya</taxon>
        <taxon>Basidiomycota</taxon>
        <taxon>Agaricomycotina</taxon>
        <taxon>Tremellomycetes</taxon>
        <taxon>Tremellales</taxon>
        <taxon>Tremellaceae</taxon>
        <taxon>Tremella</taxon>
    </lineage>
</organism>
<dbReference type="GO" id="GO:0003723">
    <property type="term" value="F:RNA binding"/>
    <property type="evidence" value="ECO:0007669"/>
    <property type="project" value="TreeGrafter"/>
</dbReference>
<feature type="compositionally biased region" description="Polar residues" evidence="5">
    <location>
        <begin position="61"/>
        <end position="72"/>
    </location>
</feature>
<dbReference type="SMART" id="SM00490">
    <property type="entry name" value="HELICc"/>
    <property type="match status" value="1"/>
</dbReference>
<dbReference type="Pfam" id="PF21010">
    <property type="entry name" value="HA2_C"/>
    <property type="match status" value="1"/>
</dbReference>
<dbReference type="FunFam" id="3.40.50.300:FF:001714">
    <property type="entry name" value="ATP-dependent DEAD/H RNA helicase, putative"/>
    <property type="match status" value="1"/>
</dbReference>
<feature type="compositionally biased region" description="Basic residues" evidence="5">
    <location>
        <begin position="147"/>
        <end position="164"/>
    </location>
</feature>
<dbReference type="Pfam" id="PF04408">
    <property type="entry name" value="WHD_HA2"/>
    <property type="match status" value="1"/>
</dbReference>
<dbReference type="STRING" id="5217.A0A4Q1BN20"/>
<feature type="domain" description="Helicase ATP-binding" evidence="6">
    <location>
        <begin position="779"/>
        <end position="961"/>
    </location>
</feature>
<evidence type="ECO:0000256" key="4">
    <source>
        <dbReference type="ARBA" id="ARBA00022840"/>
    </source>
</evidence>
<protein>
    <recommendedName>
        <fullName evidence="10">Nuclear DNA helicase II</fullName>
    </recommendedName>
</protein>
<evidence type="ECO:0000313" key="9">
    <source>
        <dbReference type="Proteomes" id="UP000289152"/>
    </source>
</evidence>